<protein>
    <submittedName>
        <fullName evidence="2">Uncharacterized protein</fullName>
    </submittedName>
</protein>
<proteinExistence type="predicted"/>
<dbReference type="KEGG" id="clu:CLUG_04881"/>
<reference evidence="2 3" key="1">
    <citation type="journal article" date="2009" name="Nature">
        <title>Evolution of pathogenicity and sexual reproduction in eight Candida genomes.</title>
        <authorList>
            <person name="Butler G."/>
            <person name="Rasmussen M.D."/>
            <person name="Lin M.F."/>
            <person name="Santos M.A."/>
            <person name="Sakthikumar S."/>
            <person name="Munro C.A."/>
            <person name="Rheinbay E."/>
            <person name="Grabherr M."/>
            <person name="Forche A."/>
            <person name="Reedy J.L."/>
            <person name="Agrafioti I."/>
            <person name="Arnaud M.B."/>
            <person name="Bates S."/>
            <person name="Brown A.J."/>
            <person name="Brunke S."/>
            <person name="Costanzo M.C."/>
            <person name="Fitzpatrick D.A."/>
            <person name="de Groot P.W."/>
            <person name="Harris D."/>
            <person name="Hoyer L.L."/>
            <person name="Hube B."/>
            <person name="Klis F.M."/>
            <person name="Kodira C."/>
            <person name="Lennard N."/>
            <person name="Logue M.E."/>
            <person name="Martin R."/>
            <person name="Neiman A.M."/>
            <person name="Nikolaou E."/>
            <person name="Quail M.A."/>
            <person name="Quinn J."/>
            <person name="Santos M.C."/>
            <person name="Schmitzberger F.F."/>
            <person name="Sherlock G."/>
            <person name="Shah P."/>
            <person name="Silverstein K.A."/>
            <person name="Skrzypek M.S."/>
            <person name="Soll D."/>
            <person name="Staggs R."/>
            <person name="Stansfield I."/>
            <person name="Stumpf M.P."/>
            <person name="Sudbery P.E."/>
            <person name="Srikantha T."/>
            <person name="Zeng Q."/>
            <person name="Berman J."/>
            <person name="Berriman M."/>
            <person name="Heitman J."/>
            <person name="Gow N.A."/>
            <person name="Lorenz M.C."/>
            <person name="Birren B.W."/>
            <person name="Kellis M."/>
            <person name="Cuomo C.A."/>
        </authorList>
    </citation>
    <scope>NUCLEOTIDE SEQUENCE [LARGE SCALE GENOMIC DNA]</scope>
    <source>
        <strain evidence="2 3">ATCC 42720</strain>
    </source>
</reference>
<dbReference type="EMBL" id="CH408081">
    <property type="protein sequence ID" value="EEQ40754.1"/>
    <property type="molecule type" value="Genomic_DNA"/>
</dbReference>
<evidence type="ECO:0000313" key="3">
    <source>
        <dbReference type="Proteomes" id="UP000007703"/>
    </source>
</evidence>
<accession>C4Y9J1</accession>
<feature type="transmembrane region" description="Helical" evidence="1">
    <location>
        <begin position="139"/>
        <end position="158"/>
    </location>
</feature>
<dbReference type="Proteomes" id="UP000007703">
    <property type="component" value="Unassembled WGS sequence"/>
</dbReference>
<evidence type="ECO:0000313" key="2">
    <source>
        <dbReference type="EMBL" id="EEQ40754.1"/>
    </source>
</evidence>
<name>C4Y9J1_CLAL4</name>
<keyword evidence="1" id="KW-0812">Transmembrane</keyword>
<organism evidence="2 3">
    <name type="scientific">Clavispora lusitaniae (strain ATCC 42720)</name>
    <name type="common">Yeast</name>
    <name type="synonym">Candida lusitaniae</name>
    <dbReference type="NCBI Taxonomy" id="306902"/>
    <lineage>
        <taxon>Eukaryota</taxon>
        <taxon>Fungi</taxon>
        <taxon>Dikarya</taxon>
        <taxon>Ascomycota</taxon>
        <taxon>Saccharomycotina</taxon>
        <taxon>Pichiomycetes</taxon>
        <taxon>Metschnikowiaceae</taxon>
        <taxon>Clavispora</taxon>
    </lineage>
</organism>
<keyword evidence="1" id="KW-1133">Transmembrane helix</keyword>
<keyword evidence="1" id="KW-0472">Membrane</keyword>
<dbReference type="InParanoid" id="C4Y9J1"/>
<sequence length="394" mass="44196">MAQGNGTAVDVQFFWRNVAAFSRVQTSSSKGLVHLKNINVVHSQASLLQHSRNGNCWSHTHDFWRNTNRRTQHILTSDWVALLFGQRTSHQQDGSSAIRDLRGVSGVGDTILLEGRLQLSQRLRSNTLSWSFVCVHHNGFHFAFTLFFVVIVLANVRLDGQNLRLEHARRNSLLGLGIGSSSKFISLGARNVVFGSHILVRDTHWNQTLGHLLILLQLGVHFRNRSGPVVGQHRLDTGADTAVNLATLDLVGDFRNGHQARRTSSVESNKCRAVWNTRCKTGTTVFGRTSGTVQHIAHGHVFNQFWVHVCLLQKGLQKLGQDPVRPHIFEAAPAALGNGRSVRADNDNIVRVFLQQCSLGRWVQSPTQHVQSIHFYGLWCLCQIIRDFAAWQDR</sequence>
<evidence type="ECO:0000256" key="1">
    <source>
        <dbReference type="SAM" id="Phobius"/>
    </source>
</evidence>
<gene>
    <name evidence="2" type="ORF">CLUG_04881</name>
</gene>
<dbReference type="VEuPathDB" id="FungiDB:CLUG_04881"/>
<dbReference type="HOGENOM" id="CLU_700204_0_0_1"/>
<dbReference type="AlphaFoldDB" id="C4Y9J1"/>